<dbReference type="Pfam" id="PF01074">
    <property type="entry name" value="Glyco_hydro_38N"/>
    <property type="match status" value="1"/>
</dbReference>
<dbReference type="InterPro" id="IPR000602">
    <property type="entry name" value="Glyco_hydro_38_N"/>
</dbReference>
<comment type="caution">
    <text evidence="2">The sequence shown here is derived from an EMBL/GenBank/DDBJ whole genome shotgun (WGS) entry which is preliminary data.</text>
</comment>
<dbReference type="InterPro" id="IPR027291">
    <property type="entry name" value="Glyco_hydro_38_N_sf"/>
</dbReference>
<protein>
    <recommendedName>
        <fullName evidence="1">Glycoside hydrolase family 38 N-terminal domain-containing protein</fullName>
    </recommendedName>
</protein>
<reference evidence="2 3" key="1">
    <citation type="submission" date="2022-03" db="EMBL/GenBank/DDBJ databases">
        <title>Metagenome-assembled genomes from swine fecal metagenomes.</title>
        <authorList>
            <person name="Holman D.B."/>
            <person name="Kommadath A."/>
        </authorList>
    </citation>
    <scope>NUCLEOTIDE SEQUENCE [LARGE SCALE GENOMIC DNA]</scope>
    <source>
        <strain evidence="2">SUG147</strain>
    </source>
</reference>
<dbReference type="AlphaFoldDB" id="A0AAE3FHB8"/>
<organism evidence="2 3">
    <name type="scientific">Candidatus Colimorpha enterica</name>
    <dbReference type="NCBI Taxonomy" id="3083063"/>
    <lineage>
        <taxon>Bacteria</taxon>
        <taxon>Pseudomonadati</taxon>
        <taxon>Bacteroidota</taxon>
        <taxon>Bacteroidia</taxon>
        <taxon>Bacteroidales</taxon>
        <taxon>Candidatus Colimorpha</taxon>
    </lineage>
</organism>
<dbReference type="Proteomes" id="UP001139365">
    <property type="component" value="Unassembled WGS sequence"/>
</dbReference>
<gene>
    <name evidence="2" type="ORF">MR241_05915</name>
</gene>
<dbReference type="Gene3D" id="3.20.110.10">
    <property type="entry name" value="Glycoside hydrolase 38, N terminal domain"/>
    <property type="match status" value="1"/>
</dbReference>
<evidence type="ECO:0000313" key="3">
    <source>
        <dbReference type="Proteomes" id="UP001139365"/>
    </source>
</evidence>
<dbReference type="EMBL" id="JALEMU010000093">
    <property type="protein sequence ID" value="MCI5755814.1"/>
    <property type="molecule type" value="Genomic_DNA"/>
</dbReference>
<name>A0AAE3FHB8_9BACT</name>
<proteinExistence type="predicted"/>
<dbReference type="InterPro" id="IPR011330">
    <property type="entry name" value="Glyco_hydro/deAcase_b/a-brl"/>
</dbReference>
<accession>A0AAE3FHB8</accession>
<dbReference type="SUPFAM" id="SSF88713">
    <property type="entry name" value="Glycoside hydrolase/deacetylase"/>
    <property type="match status" value="1"/>
</dbReference>
<evidence type="ECO:0000313" key="2">
    <source>
        <dbReference type="EMBL" id="MCI5755814.1"/>
    </source>
</evidence>
<dbReference type="CDD" id="cd10791">
    <property type="entry name" value="GH38N_AMII_like_1"/>
    <property type="match status" value="1"/>
</dbReference>
<dbReference type="GO" id="GO:0004559">
    <property type="term" value="F:alpha-mannosidase activity"/>
    <property type="evidence" value="ECO:0007669"/>
    <property type="project" value="InterPro"/>
</dbReference>
<evidence type="ECO:0000259" key="1">
    <source>
        <dbReference type="Pfam" id="PF01074"/>
    </source>
</evidence>
<feature type="domain" description="Glycoside hydrolase family 38 N-terminal" evidence="1">
    <location>
        <begin position="6"/>
        <end position="293"/>
    </location>
</feature>
<sequence>MKTKITVYFIPITHHDLGYTENIEALLSSYCRYYDSILDFCDRTDGYPEEAKYRYTVEEFWSLDTYLSRTTEENRTRMKKRIKEGRIELPALYANIIDCTADSEELIRSMYPSMRYADECGVKITRASLTDMPGLGGGVAEALSGAGIKYLFAGFPRYFEWADAAGKIPEMKHTYWSEQFGRPAAFRWGSESGGSVLTWFQSGYGWFGNNENACVEINGISDIAERLPGYIKELKERGYPYNIMRYIYRGSDNEAPSADICDIVTEWNSTLAGKTGITLEVATDSRFFDRLSEMCGDVPVVTGELPHTDYPVLTLTEAGTTAENRRARHRLEIAERMGADGGDAFRDIILYDEHCFGMSRSCGEEHELDLCMKRKYALRAAYTAKKLTDSVSVRSERLDGVFRFFFPQGTKGRATAEFSDRDIEAGIYRIENLRTGEVTHGQATEITDPLTPVPGLTDIYAESLCSGGARRCIFDLGEAVPMSVGEYRITKLSAVGSSCGMADGNYRFDTASYSLFDCGSGRTLTEPGLGRLISRDIATGKVTEAIVTDAHPTFDGPAASGFMTVSHLPGVPEIITEYVLYHAEKRLSVSVRILLDRTPARETFVAFPFRNDGAEFTYDTPCFEGKAFDTRLEGCNTNHCSVTSRAVVSGKNGRVTLDMREGGQVFFGGLHVTEVSQAHHMINPPGFEDGFVKQPESGNVYVMLAYNNCRTNFSMSQTGEAIYRFDITSSDSRGASVLFPPEEVGENFVPMLPHVIPSEENIEIVHIKPAENRSGTVIRLRETDGKEAEFSLDTGCGGKTVICDHCERPTGETVSGRLKIKPHGFMTVMFTPETTHLL</sequence>
<dbReference type="GO" id="GO:0006013">
    <property type="term" value="P:mannose metabolic process"/>
    <property type="evidence" value="ECO:0007669"/>
    <property type="project" value="InterPro"/>
</dbReference>